<dbReference type="InterPro" id="IPR001279">
    <property type="entry name" value="Metallo-B-lactamas"/>
</dbReference>
<dbReference type="SUPFAM" id="SSF56281">
    <property type="entry name" value="Metallo-hydrolase/oxidoreductase"/>
    <property type="match status" value="1"/>
</dbReference>
<evidence type="ECO:0000313" key="2">
    <source>
        <dbReference type="EMBL" id="PJJ84323.1"/>
    </source>
</evidence>
<dbReference type="GO" id="GO:0004521">
    <property type="term" value="F:RNA endonuclease activity"/>
    <property type="evidence" value="ECO:0007669"/>
    <property type="project" value="TreeGrafter"/>
</dbReference>
<evidence type="ECO:0000259" key="1">
    <source>
        <dbReference type="Pfam" id="PF12706"/>
    </source>
</evidence>
<dbReference type="Pfam" id="PF12706">
    <property type="entry name" value="Lactamase_B_2"/>
    <property type="match status" value="1"/>
</dbReference>
<organism evidence="2 3">
    <name type="scientific">Mucilaginibacter auburnensis</name>
    <dbReference type="NCBI Taxonomy" id="1457233"/>
    <lineage>
        <taxon>Bacteria</taxon>
        <taxon>Pseudomonadati</taxon>
        <taxon>Bacteroidota</taxon>
        <taxon>Sphingobacteriia</taxon>
        <taxon>Sphingobacteriales</taxon>
        <taxon>Sphingobacteriaceae</taxon>
        <taxon>Mucilaginibacter</taxon>
    </lineage>
</organism>
<reference evidence="2 3" key="1">
    <citation type="submission" date="2017-11" db="EMBL/GenBank/DDBJ databases">
        <title>Genomic Encyclopedia of Archaeal and Bacterial Type Strains, Phase II (KMG-II): From Individual Species to Whole Genera.</title>
        <authorList>
            <person name="Goeker M."/>
        </authorList>
    </citation>
    <scope>NUCLEOTIDE SEQUENCE [LARGE SCALE GENOMIC DNA]</scope>
    <source>
        <strain evidence="2 3">DSM 28175</strain>
    </source>
</reference>
<evidence type="ECO:0000313" key="3">
    <source>
        <dbReference type="Proteomes" id="UP000242687"/>
    </source>
</evidence>
<dbReference type="RefSeq" id="WP_100340521.1">
    <property type="nucleotide sequence ID" value="NZ_PGFJ01000001.1"/>
</dbReference>
<dbReference type="AlphaFoldDB" id="A0A2H9VU17"/>
<proteinExistence type="predicted"/>
<sequence>MIIDDFVFINDNGLYCKYGDFYLDPILPVKTAIISHAHADHAVSGNGSVYCTASTRALMELRYSRYAARTFQVVRYDESFVINGIKITFIPAGHMLGSAMVLMEYKDSTYLYTGDYKIQPDDTCEPIAWVKADVLITESTFADPKIIHPNPVDEIKKLNGIQSNILLGAYATGKSQRLIRMITDHAPRKKILVHHRIMAINKIYENAGFKLGNYQLYGRKLMKAQDEFVYIVPPFTFDSYIRASGVKRLFASGWNKLQVNKEDTLFISDHVDWNDILEAVRQVAPTQIWTLHGNGRHLQAYYGDSIKVKLLN</sequence>
<feature type="domain" description="Metallo-beta-lactamase" evidence="1">
    <location>
        <begin position="28"/>
        <end position="194"/>
    </location>
</feature>
<dbReference type="PANTHER" id="PTHR11203:SF49">
    <property type="entry name" value="BLL1145 PROTEIN"/>
    <property type="match status" value="1"/>
</dbReference>
<dbReference type="Proteomes" id="UP000242687">
    <property type="component" value="Unassembled WGS sequence"/>
</dbReference>
<dbReference type="Gene3D" id="3.60.15.10">
    <property type="entry name" value="Ribonuclease Z/Hydroxyacylglutathione hydrolase-like"/>
    <property type="match status" value="1"/>
</dbReference>
<gene>
    <name evidence="2" type="ORF">CLV57_1334</name>
</gene>
<dbReference type="EMBL" id="PGFJ01000001">
    <property type="protein sequence ID" value="PJJ84323.1"/>
    <property type="molecule type" value="Genomic_DNA"/>
</dbReference>
<dbReference type="PANTHER" id="PTHR11203">
    <property type="entry name" value="CLEAVAGE AND POLYADENYLATION SPECIFICITY FACTOR FAMILY MEMBER"/>
    <property type="match status" value="1"/>
</dbReference>
<dbReference type="InterPro" id="IPR036866">
    <property type="entry name" value="RibonucZ/Hydroxyglut_hydro"/>
</dbReference>
<comment type="caution">
    <text evidence="2">The sequence shown here is derived from an EMBL/GenBank/DDBJ whole genome shotgun (WGS) entry which is preliminary data.</text>
</comment>
<dbReference type="InterPro" id="IPR050698">
    <property type="entry name" value="MBL"/>
</dbReference>
<protein>
    <submittedName>
        <fullName evidence="2">Putative mRNA 3-end processing factor</fullName>
    </submittedName>
</protein>
<accession>A0A2H9VU17</accession>
<keyword evidence="3" id="KW-1185">Reference proteome</keyword>
<dbReference type="OrthoDB" id="9803916at2"/>
<name>A0A2H9VU17_9SPHI</name>